<name>A0ABV5LY35_9ACTN</name>
<dbReference type="Pfam" id="PF00441">
    <property type="entry name" value="Acyl-CoA_dh_1"/>
    <property type="match status" value="1"/>
</dbReference>
<evidence type="ECO:0000313" key="8">
    <source>
        <dbReference type="EMBL" id="MFB9441466.1"/>
    </source>
</evidence>
<organism evidence="8 9">
    <name type="scientific">Dactylosporangium vinaceum</name>
    <dbReference type="NCBI Taxonomy" id="53362"/>
    <lineage>
        <taxon>Bacteria</taxon>
        <taxon>Bacillati</taxon>
        <taxon>Actinomycetota</taxon>
        <taxon>Actinomycetes</taxon>
        <taxon>Micromonosporales</taxon>
        <taxon>Micromonosporaceae</taxon>
        <taxon>Dactylosporangium</taxon>
    </lineage>
</organism>
<comment type="similarity">
    <text evidence="2 5">Belongs to the acyl-CoA dehydrogenase family.</text>
</comment>
<evidence type="ECO:0000259" key="7">
    <source>
        <dbReference type="Pfam" id="PF02770"/>
    </source>
</evidence>
<protein>
    <submittedName>
        <fullName evidence="8">Acyl-CoA dehydrogenase family protein</fullName>
        <ecNumber evidence="8">1.-.-.-</ecNumber>
    </submittedName>
</protein>
<dbReference type="CDD" id="cd00567">
    <property type="entry name" value="ACAD"/>
    <property type="match status" value="1"/>
</dbReference>
<gene>
    <name evidence="8" type="ORF">ACFFTR_00020</name>
</gene>
<dbReference type="GO" id="GO:0016491">
    <property type="term" value="F:oxidoreductase activity"/>
    <property type="evidence" value="ECO:0007669"/>
    <property type="project" value="UniProtKB-KW"/>
</dbReference>
<dbReference type="InterPro" id="IPR009075">
    <property type="entry name" value="AcylCo_DH/oxidase_C"/>
</dbReference>
<keyword evidence="3 5" id="KW-0285">Flavoprotein</keyword>
<dbReference type="Gene3D" id="1.10.540.10">
    <property type="entry name" value="Acyl-CoA dehydrogenase/oxidase, N-terminal domain"/>
    <property type="match status" value="1"/>
</dbReference>
<dbReference type="InterPro" id="IPR036250">
    <property type="entry name" value="AcylCo_DH-like_C"/>
</dbReference>
<dbReference type="PANTHER" id="PTHR43884">
    <property type="entry name" value="ACYL-COA DEHYDROGENASE"/>
    <property type="match status" value="1"/>
</dbReference>
<keyword evidence="9" id="KW-1185">Reference proteome</keyword>
<dbReference type="EC" id="1.-.-.-" evidence="8"/>
<dbReference type="Gene3D" id="1.20.140.10">
    <property type="entry name" value="Butyryl-CoA Dehydrogenase, subunit A, domain 3"/>
    <property type="match status" value="1"/>
</dbReference>
<evidence type="ECO:0000259" key="6">
    <source>
        <dbReference type="Pfam" id="PF00441"/>
    </source>
</evidence>
<evidence type="ECO:0000256" key="1">
    <source>
        <dbReference type="ARBA" id="ARBA00001974"/>
    </source>
</evidence>
<comment type="cofactor">
    <cofactor evidence="1 5">
        <name>FAD</name>
        <dbReference type="ChEBI" id="CHEBI:57692"/>
    </cofactor>
</comment>
<dbReference type="SUPFAM" id="SSF47203">
    <property type="entry name" value="Acyl-CoA dehydrogenase C-terminal domain-like"/>
    <property type="match status" value="1"/>
</dbReference>
<evidence type="ECO:0000256" key="2">
    <source>
        <dbReference type="ARBA" id="ARBA00009347"/>
    </source>
</evidence>
<accession>A0ABV5LY35</accession>
<dbReference type="InterPro" id="IPR037069">
    <property type="entry name" value="AcylCoA_DH/ox_N_sf"/>
</dbReference>
<dbReference type="EMBL" id="JBHMCA010000002">
    <property type="protein sequence ID" value="MFB9441466.1"/>
    <property type="molecule type" value="Genomic_DNA"/>
</dbReference>
<dbReference type="SUPFAM" id="SSF56645">
    <property type="entry name" value="Acyl-CoA dehydrogenase NM domain-like"/>
    <property type="match status" value="1"/>
</dbReference>
<keyword evidence="5 8" id="KW-0560">Oxidoreductase</keyword>
<evidence type="ECO:0000256" key="5">
    <source>
        <dbReference type="RuleBase" id="RU362125"/>
    </source>
</evidence>
<evidence type="ECO:0000256" key="3">
    <source>
        <dbReference type="ARBA" id="ARBA00022630"/>
    </source>
</evidence>
<keyword evidence="4 5" id="KW-0274">FAD</keyword>
<proteinExistence type="inferred from homology"/>
<evidence type="ECO:0000256" key="4">
    <source>
        <dbReference type="ARBA" id="ARBA00022827"/>
    </source>
</evidence>
<dbReference type="Proteomes" id="UP001589608">
    <property type="component" value="Unassembled WGS sequence"/>
</dbReference>
<reference evidence="8 9" key="1">
    <citation type="submission" date="2024-09" db="EMBL/GenBank/DDBJ databases">
        <authorList>
            <person name="Sun Q."/>
            <person name="Mori K."/>
        </authorList>
    </citation>
    <scope>NUCLEOTIDE SEQUENCE [LARGE SCALE GENOMIC DNA]</scope>
    <source>
        <strain evidence="8 9">JCM 3307</strain>
    </source>
</reference>
<dbReference type="InterPro" id="IPR046373">
    <property type="entry name" value="Acyl-CoA_Oxase/DH_mid-dom_sf"/>
</dbReference>
<dbReference type="InterPro" id="IPR009100">
    <property type="entry name" value="AcylCoA_DH/oxidase_NM_dom_sf"/>
</dbReference>
<feature type="domain" description="Acyl-CoA oxidase/dehydrogenase middle" evidence="7">
    <location>
        <begin position="115"/>
        <end position="207"/>
    </location>
</feature>
<dbReference type="Gene3D" id="2.40.110.10">
    <property type="entry name" value="Butyryl-CoA Dehydrogenase, subunit A, domain 2"/>
    <property type="match status" value="1"/>
</dbReference>
<comment type="caution">
    <text evidence="8">The sequence shown here is derived from an EMBL/GenBank/DDBJ whole genome shotgun (WGS) entry which is preliminary data.</text>
</comment>
<feature type="domain" description="Acyl-CoA dehydrogenase/oxidase C-terminal" evidence="6">
    <location>
        <begin position="219"/>
        <end position="368"/>
    </location>
</feature>
<dbReference type="Pfam" id="PF02770">
    <property type="entry name" value="Acyl-CoA_dh_M"/>
    <property type="match status" value="1"/>
</dbReference>
<evidence type="ECO:0000313" key="9">
    <source>
        <dbReference type="Proteomes" id="UP001589608"/>
    </source>
</evidence>
<dbReference type="PANTHER" id="PTHR43884:SF12">
    <property type="entry name" value="ISOVALERYL-COA DEHYDROGENASE, MITOCHONDRIAL-RELATED"/>
    <property type="match status" value="1"/>
</dbReference>
<dbReference type="InterPro" id="IPR006091">
    <property type="entry name" value="Acyl-CoA_Oxase/DH_mid-dom"/>
</dbReference>
<sequence>MSAASFDAELAALLEEITPDVVEHHERSGAHPGKLLARVLGTGLAGCVLDPAGPPGGRWRFAAAVAAIAERWTALAESVHLQVLATCGLAEHGTAGQRERYLDGLRCGTLVAANCLNEREAGSDLAAMTTAATRTADGYEISGVKEWIGHAPVADVFNVYAKTSGGGLGGITCFLLDAGAPGLTVHERAKVAGLGGLPAGDVHLDRVRVGPEAVLGRVGRGVRVAHPLFTQGRIGIAGCALGLGRAALRRAVAHASAHHQFGRPILEFQGIAFPIAEASTELAAARALVRVAADALEHGGGDAELLAAQAKLKATTAASQAAAVAVRVLGSRAYDEDEPALRWAGEARLLELLQGTNEIQKIAISSRLKFLG</sequence>
<dbReference type="RefSeq" id="WP_223104828.1">
    <property type="nucleotide sequence ID" value="NZ_CP061913.1"/>
</dbReference>